<dbReference type="InterPro" id="IPR035919">
    <property type="entry name" value="EAL_sf"/>
</dbReference>
<proteinExistence type="predicted"/>
<dbReference type="SMART" id="SM00052">
    <property type="entry name" value="EAL"/>
    <property type="match status" value="1"/>
</dbReference>
<evidence type="ECO:0000313" key="4">
    <source>
        <dbReference type="Proteomes" id="UP000316092"/>
    </source>
</evidence>
<comment type="caution">
    <text evidence="3">The sequence shown here is derived from an EMBL/GenBank/DDBJ whole genome shotgun (WGS) entry which is preliminary data.</text>
</comment>
<dbReference type="PANTHER" id="PTHR33121:SF70">
    <property type="entry name" value="SIGNALING PROTEIN YKOW"/>
    <property type="match status" value="1"/>
</dbReference>
<dbReference type="RefSeq" id="WP_143720133.1">
    <property type="nucleotide sequence ID" value="NZ_VKDB01000005.1"/>
</dbReference>
<dbReference type="InterPro" id="IPR001633">
    <property type="entry name" value="EAL_dom"/>
</dbReference>
<dbReference type="Gene3D" id="3.20.20.450">
    <property type="entry name" value="EAL domain"/>
    <property type="match status" value="1"/>
</dbReference>
<dbReference type="SUPFAM" id="SSF141868">
    <property type="entry name" value="EAL domain-like"/>
    <property type="match status" value="1"/>
</dbReference>
<feature type="region of interest" description="Disordered" evidence="1">
    <location>
        <begin position="351"/>
        <end position="373"/>
    </location>
</feature>
<dbReference type="Proteomes" id="UP000316092">
    <property type="component" value="Unassembled WGS sequence"/>
</dbReference>
<keyword evidence="4" id="KW-1185">Reference proteome</keyword>
<accession>A0A553V1W1</accession>
<protein>
    <submittedName>
        <fullName evidence="3">EAL domain-containing protein</fullName>
    </submittedName>
</protein>
<name>A0A553V1W1_9DEIO</name>
<evidence type="ECO:0000259" key="2">
    <source>
        <dbReference type="PROSITE" id="PS50883"/>
    </source>
</evidence>
<sequence length="373" mass="40015">MTFSCDCEHLDSAALSGDWLLFSSSGHVTKRLTWLCGAAQRHGGGPGWHFTGSAEQLSAQFGAISEALKASEWAQVQVLPVRDGQPLYWQAATLPQWLTRAQTTWFPEALSHLKVAFQPVFDLRSGAVFGFEALIRAQVGQRLYGAGELLGAAPAHGGLHLFDRQARQAAIRQGAALTKSGNLLINFMPGVVYDPEVCLNTTFAACRESGIDPARLIFEVVETDHFPDLELLRSVLDRYRREGMQVALDDLGAGQSSLMYLEALRPDLVKLDKSLLIGITPDDPRTALVGALIRYAHELGVQVVAEGLETASELAAATALGADLGQGYGLGRPTFERNLAAEAAACQQIQGQEQPSNYGSDSGTAALSITPPT</sequence>
<organism evidence="3 4">
    <name type="scientific">Deinococcus detaillensis</name>
    <dbReference type="NCBI Taxonomy" id="2592048"/>
    <lineage>
        <taxon>Bacteria</taxon>
        <taxon>Thermotogati</taxon>
        <taxon>Deinococcota</taxon>
        <taxon>Deinococci</taxon>
        <taxon>Deinococcales</taxon>
        <taxon>Deinococcaceae</taxon>
        <taxon>Deinococcus</taxon>
    </lineage>
</organism>
<feature type="domain" description="EAL" evidence="2">
    <location>
        <begin position="91"/>
        <end position="347"/>
    </location>
</feature>
<reference evidence="3 4" key="1">
    <citation type="submission" date="2019-07" db="EMBL/GenBank/DDBJ databases">
        <title>Deinococcus detaillus sp. nov., isolated from humus soil in Antarctica.</title>
        <authorList>
            <person name="Zhang K."/>
        </authorList>
    </citation>
    <scope>NUCLEOTIDE SEQUENCE [LARGE SCALE GENOMIC DNA]</scope>
    <source>
        <strain evidence="3 4">H1</strain>
    </source>
</reference>
<dbReference type="PANTHER" id="PTHR33121">
    <property type="entry name" value="CYCLIC DI-GMP PHOSPHODIESTERASE PDEF"/>
    <property type="match status" value="1"/>
</dbReference>
<feature type="compositionally biased region" description="Polar residues" evidence="1">
    <location>
        <begin position="351"/>
        <end position="367"/>
    </location>
</feature>
<dbReference type="GO" id="GO:0071111">
    <property type="term" value="F:cyclic-guanylate-specific phosphodiesterase activity"/>
    <property type="evidence" value="ECO:0007669"/>
    <property type="project" value="InterPro"/>
</dbReference>
<dbReference type="Pfam" id="PF00563">
    <property type="entry name" value="EAL"/>
    <property type="match status" value="1"/>
</dbReference>
<evidence type="ECO:0000256" key="1">
    <source>
        <dbReference type="SAM" id="MobiDB-lite"/>
    </source>
</evidence>
<dbReference type="PROSITE" id="PS50883">
    <property type="entry name" value="EAL"/>
    <property type="match status" value="1"/>
</dbReference>
<dbReference type="EMBL" id="VKDB01000005">
    <property type="protein sequence ID" value="TSA86364.1"/>
    <property type="molecule type" value="Genomic_DNA"/>
</dbReference>
<dbReference type="InterPro" id="IPR050706">
    <property type="entry name" value="Cyclic-di-GMP_PDE-like"/>
</dbReference>
<dbReference type="AlphaFoldDB" id="A0A553V1W1"/>
<evidence type="ECO:0000313" key="3">
    <source>
        <dbReference type="EMBL" id="TSA86364.1"/>
    </source>
</evidence>
<dbReference type="CDD" id="cd01948">
    <property type="entry name" value="EAL"/>
    <property type="match status" value="1"/>
</dbReference>
<dbReference type="OrthoDB" id="9813903at2"/>
<gene>
    <name evidence="3" type="ORF">FNU79_06790</name>
</gene>